<evidence type="ECO:0000256" key="2">
    <source>
        <dbReference type="ARBA" id="ARBA00022771"/>
    </source>
</evidence>
<sequence length="461" mass="50345">MTDDVDDIGAQCALPTCRTLDWLPIACTACQLRFCRHHAARDDHGCPADIPVARVGPAVGPSFAELLPDRQAGYAAIDAKREVAMSSKEERSRKARDLIAKNFARASPSTVQPKPAVKRNAVIERMRLKGKAVPGDLNKRAVAEQDRVYFLARCHTSAGSSESKSVWLDESTSIGRSLDLIAAAFKVHNVNHQTSDISLRLALFKPSDLPRSLGDPFASAQGSIVTAMSSTLSSVFEPGELSKTSWMPELWLSSWHQIDTSLICVCRHHTFSESTWLLVLRCWLKFRESLGRIPMAFCTCILKTPPLNLCTPVHNAQNHNYELTNGCSVSPRGEGNAAHSHTGQREHAGNGLQARDGNALQPGSSRLGAADLSVAHCCQVIMLLVSLDVQQALQSLHADMTDINTTLCASCTVEIGFQSRWMVAVVAAVRLLVYGMQALTNPARTPRWSVLHELRLLNAAR</sequence>
<dbReference type="Proteomes" id="UP000009131">
    <property type="component" value="Unassembled WGS sequence"/>
</dbReference>
<dbReference type="EMBL" id="BABT02000153">
    <property type="protein sequence ID" value="GAA98497.1"/>
    <property type="molecule type" value="Genomic_DNA"/>
</dbReference>
<evidence type="ECO:0000313" key="7">
    <source>
        <dbReference type="EMBL" id="GAA98497.1"/>
    </source>
</evidence>
<dbReference type="RefSeq" id="XP_014567683.1">
    <property type="nucleotide sequence ID" value="XM_014712197.1"/>
</dbReference>
<dbReference type="STRING" id="764103.G7E6N7"/>
<dbReference type="SUPFAM" id="SSF118310">
    <property type="entry name" value="AN1-like Zinc finger"/>
    <property type="match status" value="1"/>
</dbReference>
<dbReference type="PANTHER" id="PTHR14677">
    <property type="entry name" value="ARSENITE INDUCUBLE RNA ASSOCIATED PROTEIN AIP-1-RELATED"/>
    <property type="match status" value="1"/>
</dbReference>
<dbReference type="PROSITE" id="PS51039">
    <property type="entry name" value="ZF_AN1"/>
    <property type="match status" value="1"/>
</dbReference>
<dbReference type="Pfam" id="PF01428">
    <property type="entry name" value="zf-AN1"/>
    <property type="match status" value="1"/>
</dbReference>
<dbReference type="InterPro" id="IPR035896">
    <property type="entry name" value="AN1-like_Znf"/>
</dbReference>
<proteinExistence type="predicted"/>
<dbReference type="Pfam" id="PF25327">
    <property type="entry name" value="UBL_ZFAND1"/>
    <property type="match status" value="1"/>
</dbReference>
<feature type="region of interest" description="Disordered" evidence="5">
    <location>
        <begin position="332"/>
        <end position="355"/>
    </location>
</feature>
<evidence type="ECO:0000256" key="4">
    <source>
        <dbReference type="PROSITE-ProRule" id="PRU00449"/>
    </source>
</evidence>
<accession>G7E6N7</accession>
<dbReference type="eggNOG" id="ENOG502T1RE">
    <property type="taxonomic scope" value="Eukaryota"/>
</dbReference>
<comment type="caution">
    <text evidence="7">The sequence shown here is derived from an EMBL/GenBank/DDBJ whole genome shotgun (WGS) entry which is preliminary data.</text>
</comment>
<evidence type="ECO:0000256" key="5">
    <source>
        <dbReference type="SAM" id="MobiDB-lite"/>
    </source>
</evidence>
<dbReference type="SMART" id="SM00154">
    <property type="entry name" value="ZnF_AN1"/>
    <property type="match status" value="1"/>
</dbReference>
<dbReference type="AlphaFoldDB" id="G7E6N7"/>
<dbReference type="InterPro" id="IPR000058">
    <property type="entry name" value="Znf_AN1"/>
</dbReference>
<dbReference type="PANTHER" id="PTHR14677:SF40">
    <property type="entry name" value="CDC48-ASSOCIATED UBIQUITIN-LIKE_ZINC FINGER PROTEIN 1"/>
    <property type="match status" value="1"/>
</dbReference>
<dbReference type="InterPro" id="IPR057358">
    <property type="entry name" value="UBL_ZFAND1-like"/>
</dbReference>
<protein>
    <recommendedName>
        <fullName evidence="6">AN1-type domain-containing protein</fullName>
    </recommendedName>
</protein>
<feature type="domain" description="AN1-type" evidence="6">
    <location>
        <begin position="6"/>
        <end position="54"/>
    </location>
</feature>
<evidence type="ECO:0000259" key="6">
    <source>
        <dbReference type="PROSITE" id="PS51039"/>
    </source>
</evidence>
<keyword evidence="8" id="KW-1185">Reference proteome</keyword>
<organism evidence="7 8">
    <name type="scientific">Mixia osmundae (strain CBS 9802 / IAM 14324 / JCM 22182 / KY 12970)</name>
    <dbReference type="NCBI Taxonomy" id="764103"/>
    <lineage>
        <taxon>Eukaryota</taxon>
        <taxon>Fungi</taxon>
        <taxon>Dikarya</taxon>
        <taxon>Basidiomycota</taxon>
        <taxon>Pucciniomycotina</taxon>
        <taxon>Mixiomycetes</taxon>
        <taxon>Mixiales</taxon>
        <taxon>Mixiaceae</taxon>
        <taxon>Mixia</taxon>
    </lineage>
</organism>
<keyword evidence="3" id="KW-0862">Zinc</keyword>
<dbReference type="Gene3D" id="4.10.1110.10">
    <property type="entry name" value="AN1-like Zinc finger"/>
    <property type="match status" value="1"/>
</dbReference>
<keyword evidence="2 4" id="KW-0863">Zinc-finger</keyword>
<gene>
    <name evidence="7" type="primary">Mo05183</name>
    <name evidence="7" type="ORF">E5Q_05183</name>
</gene>
<name>G7E6N7_MIXOS</name>
<evidence type="ECO:0000313" key="8">
    <source>
        <dbReference type="Proteomes" id="UP000009131"/>
    </source>
</evidence>
<evidence type="ECO:0000256" key="3">
    <source>
        <dbReference type="ARBA" id="ARBA00022833"/>
    </source>
</evidence>
<reference evidence="7 8" key="1">
    <citation type="journal article" date="2011" name="J. Gen. Appl. Microbiol.">
        <title>Draft genome sequencing of the enigmatic basidiomycete Mixia osmundae.</title>
        <authorList>
            <person name="Nishida H."/>
            <person name="Nagatsuka Y."/>
            <person name="Sugiyama J."/>
        </authorList>
    </citation>
    <scope>NUCLEOTIDE SEQUENCE [LARGE SCALE GENOMIC DNA]</scope>
    <source>
        <strain evidence="8">CBS 9802 / IAM 14324 / JCM 22182 / KY 12970</strain>
    </source>
</reference>
<dbReference type="GO" id="GO:0005737">
    <property type="term" value="C:cytoplasm"/>
    <property type="evidence" value="ECO:0007669"/>
    <property type="project" value="TreeGrafter"/>
</dbReference>
<dbReference type="InParanoid" id="G7E6N7"/>
<dbReference type="HOGENOM" id="CLU_593241_0_0_1"/>
<keyword evidence="1" id="KW-0479">Metal-binding</keyword>
<dbReference type="GO" id="GO:0008270">
    <property type="term" value="F:zinc ion binding"/>
    <property type="evidence" value="ECO:0007669"/>
    <property type="project" value="UniProtKB-KW"/>
</dbReference>
<dbReference type="OrthoDB" id="431929at2759"/>
<reference evidence="7 8" key="2">
    <citation type="journal article" date="2012" name="Open Biol.">
        <title>Characteristics of nucleosomes and linker DNA regions on the genome of the basidiomycete Mixia osmundae revealed by mono- and dinucleosome mapping.</title>
        <authorList>
            <person name="Nishida H."/>
            <person name="Kondo S."/>
            <person name="Matsumoto T."/>
            <person name="Suzuki Y."/>
            <person name="Yoshikawa H."/>
            <person name="Taylor T.D."/>
            <person name="Sugiyama J."/>
        </authorList>
    </citation>
    <scope>NUCLEOTIDE SEQUENCE [LARGE SCALE GENOMIC DNA]</scope>
    <source>
        <strain evidence="8">CBS 9802 / IAM 14324 / JCM 22182 / KY 12970</strain>
    </source>
</reference>
<evidence type="ECO:0000256" key="1">
    <source>
        <dbReference type="ARBA" id="ARBA00022723"/>
    </source>
</evidence>